<accession>A0A8J7WRW6</accession>
<comment type="caution">
    <text evidence="2">The sequence shown here is derived from an EMBL/GenBank/DDBJ whole genome shotgun (WGS) entry which is preliminary data.</text>
</comment>
<gene>
    <name evidence="2" type="ORF">KGA66_17525</name>
</gene>
<dbReference type="RefSeq" id="WP_211469224.1">
    <property type="nucleotide sequence ID" value="NZ_JAGSXH010000062.1"/>
</dbReference>
<evidence type="ECO:0000313" key="2">
    <source>
        <dbReference type="EMBL" id="MBS2964862.1"/>
    </source>
</evidence>
<proteinExistence type="predicted"/>
<evidence type="ECO:0000313" key="3">
    <source>
        <dbReference type="Proteomes" id="UP000677913"/>
    </source>
</evidence>
<dbReference type="AlphaFoldDB" id="A0A8J7WRW6"/>
<sequence>MRRPGDANPGRRTPQYRPPAAGVRELRPYMHGKGSVAATGRGAATVSLMTP</sequence>
<dbReference type="Proteomes" id="UP000677913">
    <property type="component" value="Unassembled WGS sequence"/>
</dbReference>
<protein>
    <submittedName>
        <fullName evidence="2">Uncharacterized protein</fullName>
    </submittedName>
</protein>
<feature type="region of interest" description="Disordered" evidence="1">
    <location>
        <begin position="1"/>
        <end position="23"/>
    </location>
</feature>
<reference evidence="2" key="1">
    <citation type="submission" date="2021-04" db="EMBL/GenBank/DDBJ databases">
        <title>Genome based classification of Actinospica acidithermotolerans sp. nov., an actinobacterium isolated from an Indonesian hot spring.</title>
        <authorList>
            <person name="Kusuma A.B."/>
            <person name="Putra K.E."/>
            <person name="Nafisah S."/>
            <person name="Loh J."/>
            <person name="Nouioui I."/>
            <person name="Goodfellow M."/>
        </authorList>
    </citation>
    <scope>NUCLEOTIDE SEQUENCE</scope>
    <source>
        <strain evidence="2">DSM 45618</strain>
    </source>
</reference>
<organism evidence="2 3">
    <name type="scientific">Actinocrinis puniceicyclus</name>
    <dbReference type="NCBI Taxonomy" id="977794"/>
    <lineage>
        <taxon>Bacteria</taxon>
        <taxon>Bacillati</taxon>
        <taxon>Actinomycetota</taxon>
        <taxon>Actinomycetes</taxon>
        <taxon>Catenulisporales</taxon>
        <taxon>Actinospicaceae</taxon>
        <taxon>Actinocrinis</taxon>
    </lineage>
</organism>
<keyword evidence="3" id="KW-1185">Reference proteome</keyword>
<dbReference type="EMBL" id="JAGSXH010000062">
    <property type="protein sequence ID" value="MBS2964862.1"/>
    <property type="molecule type" value="Genomic_DNA"/>
</dbReference>
<evidence type="ECO:0000256" key="1">
    <source>
        <dbReference type="SAM" id="MobiDB-lite"/>
    </source>
</evidence>
<name>A0A8J7WRW6_9ACTN</name>